<name>A0ABS1WUU4_9GAMM</name>
<gene>
    <name evidence="5" type="ORF">JM946_08290</name>
</gene>
<keyword evidence="2" id="KW-0805">Transcription regulation</keyword>
<accession>A0ABS1WUU4</accession>
<proteinExistence type="inferred from homology"/>
<dbReference type="InterPro" id="IPR005650">
    <property type="entry name" value="BlaI_family"/>
</dbReference>
<sequence length="113" mass="12877">MDVLWRRGPSTVNEVLSGLRAKLAYTTVLTILQNLESKKCVRHSVEGRAHRYEAIVDQAALRRTAVRQLTKRLFRGSADLLLAQLVDDHKLSKDQLQRIQAILNENADSKRKT</sequence>
<organism evidence="5 6">
    <name type="scientific">Steroidobacter gossypii</name>
    <dbReference type="NCBI Taxonomy" id="2805490"/>
    <lineage>
        <taxon>Bacteria</taxon>
        <taxon>Pseudomonadati</taxon>
        <taxon>Pseudomonadota</taxon>
        <taxon>Gammaproteobacteria</taxon>
        <taxon>Steroidobacterales</taxon>
        <taxon>Steroidobacteraceae</taxon>
        <taxon>Steroidobacter</taxon>
    </lineage>
</organism>
<dbReference type="Pfam" id="PF03965">
    <property type="entry name" value="Penicillinase_R"/>
    <property type="match status" value="1"/>
</dbReference>
<comment type="caution">
    <text evidence="5">The sequence shown here is derived from an EMBL/GenBank/DDBJ whole genome shotgun (WGS) entry which is preliminary data.</text>
</comment>
<dbReference type="SUPFAM" id="SSF46785">
    <property type="entry name" value="Winged helix' DNA-binding domain"/>
    <property type="match status" value="1"/>
</dbReference>
<dbReference type="Gene3D" id="1.10.4040.10">
    <property type="entry name" value="Penicillinase repressor domain"/>
    <property type="match status" value="1"/>
</dbReference>
<keyword evidence="3" id="KW-0238">DNA-binding</keyword>
<dbReference type="PIRSF" id="PIRSF019455">
    <property type="entry name" value="CopR_AtkY"/>
    <property type="match status" value="1"/>
</dbReference>
<evidence type="ECO:0000313" key="5">
    <source>
        <dbReference type="EMBL" id="MBM0104743.1"/>
    </source>
</evidence>
<comment type="similarity">
    <text evidence="1">Belongs to the BlaI transcriptional regulatory family.</text>
</comment>
<reference evidence="5 6" key="1">
    <citation type="journal article" date="2021" name="Int. J. Syst. Evol. Microbiol.">
        <title>Steroidobacter gossypii sp. nov., isolated from soil of cotton cropping field.</title>
        <authorList>
            <person name="Huang R."/>
            <person name="Yang S."/>
            <person name="Zhen C."/>
            <person name="Liu W."/>
        </authorList>
    </citation>
    <scope>NUCLEOTIDE SEQUENCE [LARGE SCALE GENOMIC DNA]</scope>
    <source>
        <strain evidence="5 6">S1-65</strain>
    </source>
</reference>
<dbReference type="Proteomes" id="UP000661077">
    <property type="component" value="Unassembled WGS sequence"/>
</dbReference>
<protein>
    <submittedName>
        <fullName evidence="5">BlaI/MecI/CopY family transcriptional regulator</fullName>
    </submittedName>
</protein>
<dbReference type="Gene3D" id="1.10.10.10">
    <property type="entry name" value="Winged helix-like DNA-binding domain superfamily/Winged helix DNA-binding domain"/>
    <property type="match status" value="1"/>
</dbReference>
<keyword evidence="6" id="KW-1185">Reference proteome</keyword>
<keyword evidence="4" id="KW-0804">Transcription</keyword>
<dbReference type="EMBL" id="JAEVLS010000002">
    <property type="protein sequence ID" value="MBM0104743.1"/>
    <property type="molecule type" value="Genomic_DNA"/>
</dbReference>
<evidence type="ECO:0000256" key="3">
    <source>
        <dbReference type="ARBA" id="ARBA00023125"/>
    </source>
</evidence>
<dbReference type="InterPro" id="IPR036388">
    <property type="entry name" value="WH-like_DNA-bd_sf"/>
</dbReference>
<evidence type="ECO:0000256" key="4">
    <source>
        <dbReference type="ARBA" id="ARBA00023163"/>
    </source>
</evidence>
<dbReference type="InterPro" id="IPR036390">
    <property type="entry name" value="WH_DNA-bd_sf"/>
</dbReference>
<evidence type="ECO:0000313" key="6">
    <source>
        <dbReference type="Proteomes" id="UP000661077"/>
    </source>
</evidence>
<evidence type="ECO:0000256" key="2">
    <source>
        <dbReference type="ARBA" id="ARBA00023015"/>
    </source>
</evidence>
<evidence type="ECO:0000256" key="1">
    <source>
        <dbReference type="ARBA" id="ARBA00011046"/>
    </source>
</evidence>